<feature type="domain" description="DUF7480" evidence="1">
    <location>
        <begin position="27"/>
        <end position="123"/>
    </location>
</feature>
<dbReference type="EMBL" id="JABBFO010000011">
    <property type="protein sequence ID" value="MBT0727997.1"/>
    <property type="molecule type" value="Genomic_DNA"/>
</dbReference>
<accession>A0ABS5T994</accession>
<evidence type="ECO:0000313" key="3">
    <source>
        <dbReference type="Proteomes" id="UP000786875"/>
    </source>
</evidence>
<dbReference type="InterPro" id="IPR054657">
    <property type="entry name" value="T6SS_periplasmic_put"/>
</dbReference>
<dbReference type="InterPro" id="IPR055903">
    <property type="entry name" value="DUF7480"/>
</dbReference>
<reference evidence="2 3" key="1">
    <citation type="submission" date="2020-04" db="EMBL/GenBank/DDBJ databases">
        <title>Genome sequencing of Rosenbergiella species.</title>
        <authorList>
            <person name="Alvarez-Perez S."/>
            <person name="Lievens B."/>
        </authorList>
    </citation>
    <scope>NUCLEOTIDE SEQUENCE [LARGE SCALE GENOMIC DNA]</scope>
    <source>
        <strain evidence="2 3">CdVSA20.1</strain>
    </source>
</reference>
<dbReference type="PROSITE" id="PS51257">
    <property type="entry name" value="PROKAR_LIPOPROTEIN"/>
    <property type="match status" value="1"/>
</dbReference>
<proteinExistence type="predicted"/>
<dbReference type="RefSeq" id="WP_214215148.1">
    <property type="nucleotide sequence ID" value="NZ_JABBFO010000011.1"/>
</dbReference>
<sequence>MKRISIFIAILFLTSCHINDPRSEIHRAKVNVVGNNICVTLPDTKNENISLLSINEIGNDNSAVEKQFTIENAPQLYADKCLPNFGFSFEPGKLYVFSINTNRIKKDHTVVNGNSYGVTFSVWVDKGQLKVKDIN</sequence>
<evidence type="ECO:0000313" key="2">
    <source>
        <dbReference type="EMBL" id="MBT0727997.1"/>
    </source>
</evidence>
<dbReference type="NCBIfam" id="NF045617">
    <property type="entry name" value="mostly_LP"/>
    <property type="match status" value="1"/>
</dbReference>
<comment type="caution">
    <text evidence="2">The sequence shown here is derived from an EMBL/GenBank/DDBJ whole genome shotgun (WGS) entry which is preliminary data.</text>
</comment>
<name>A0ABS5T994_9GAMM</name>
<protein>
    <recommendedName>
        <fullName evidence="1">DUF7480 domain-containing protein</fullName>
    </recommendedName>
</protein>
<dbReference type="Pfam" id="PF24295">
    <property type="entry name" value="DUF7480"/>
    <property type="match status" value="1"/>
</dbReference>
<keyword evidence="3" id="KW-1185">Reference proteome</keyword>
<evidence type="ECO:0000259" key="1">
    <source>
        <dbReference type="Pfam" id="PF24295"/>
    </source>
</evidence>
<organism evidence="2 3">
    <name type="scientific">Rosenbergiella australiborealis</name>
    <dbReference type="NCBI Taxonomy" id="1544696"/>
    <lineage>
        <taxon>Bacteria</taxon>
        <taxon>Pseudomonadati</taxon>
        <taxon>Pseudomonadota</taxon>
        <taxon>Gammaproteobacteria</taxon>
        <taxon>Enterobacterales</taxon>
        <taxon>Erwiniaceae</taxon>
        <taxon>Rosenbergiella</taxon>
    </lineage>
</organism>
<gene>
    <name evidence="2" type="ORF">HGT73_11540</name>
</gene>
<dbReference type="Proteomes" id="UP000786875">
    <property type="component" value="Unassembled WGS sequence"/>
</dbReference>